<proteinExistence type="predicted"/>
<keyword evidence="3" id="KW-1185">Reference proteome</keyword>
<dbReference type="Proteomes" id="UP001321481">
    <property type="component" value="Unassembled WGS sequence"/>
</dbReference>
<name>A0ABT6ZEM1_9MICO</name>
<comment type="caution">
    <text evidence="2">The sequence shown here is derived from an EMBL/GenBank/DDBJ whole genome shotgun (WGS) entry which is preliminary data.</text>
</comment>
<accession>A0ABT6ZEM1</accession>
<dbReference type="InterPro" id="IPR008579">
    <property type="entry name" value="UGlyAH_Cupin_dom"/>
</dbReference>
<dbReference type="Gene3D" id="2.60.120.10">
    <property type="entry name" value="Jelly Rolls"/>
    <property type="match status" value="1"/>
</dbReference>
<dbReference type="Pfam" id="PF05899">
    <property type="entry name" value="Cupin_3"/>
    <property type="match status" value="1"/>
</dbReference>
<evidence type="ECO:0000313" key="3">
    <source>
        <dbReference type="Proteomes" id="UP001321481"/>
    </source>
</evidence>
<protein>
    <submittedName>
        <fullName evidence="2">Cupin domain-containing protein</fullName>
    </submittedName>
</protein>
<dbReference type="InterPro" id="IPR014710">
    <property type="entry name" value="RmlC-like_jellyroll"/>
</dbReference>
<dbReference type="SUPFAM" id="SSF51182">
    <property type="entry name" value="RmlC-like cupins"/>
    <property type="match status" value="1"/>
</dbReference>
<reference evidence="2 3" key="1">
    <citation type="submission" date="2023-05" db="EMBL/GenBank/DDBJ databases">
        <title>Microbacterium dauci sp.nov., Isolated from Carrot Rhizosphere Soil.</title>
        <authorList>
            <person name="Xiao Z."/>
            <person name="Zheng J."/>
        </authorList>
    </citation>
    <scope>NUCLEOTIDE SEQUENCE [LARGE SCALE GENOMIC DNA]</scope>
    <source>
        <strain evidence="2 3">LX3-4</strain>
    </source>
</reference>
<dbReference type="InterPro" id="IPR011051">
    <property type="entry name" value="RmlC_Cupin_sf"/>
</dbReference>
<sequence>MTGLAPNAMTDAATLEVPLEPVPAAQVLHGAPESGWTALTDTVGVWVHTPGVSTDVEEDELFVVLAGRATVTFPDVDAAPLDLGPGSVGRLAAGTATVWTVTETLRKVYVSGGG</sequence>
<evidence type="ECO:0000313" key="2">
    <source>
        <dbReference type="EMBL" id="MDJ1114611.1"/>
    </source>
</evidence>
<gene>
    <name evidence="2" type="ORF">QNI14_09105</name>
</gene>
<dbReference type="RefSeq" id="WP_283716271.1">
    <property type="nucleotide sequence ID" value="NZ_JASJND010000006.1"/>
</dbReference>
<organism evidence="2 3">
    <name type="scientific">Microbacterium dauci</name>
    <dbReference type="NCBI Taxonomy" id="3048008"/>
    <lineage>
        <taxon>Bacteria</taxon>
        <taxon>Bacillati</taxon>
        <taxon>Actinomycetota</taxon>
        <taxon>Actinomycetes</taxon>
        <taxon>Micrococcales</taxon>
        <taxon>Microbacteriaceae</taxon>
        <taxon>Microbacterium</taxon>
    </lineage>
</organism>
<dbReference type="EMBL" id="JASJND010000006">
    <property type="protein sequence ID" value="MDJ1114611.1"/>
    <property type="molecule type" value="Genomic_DNA"/>
</dbReference>
<evidence type="ECO:0000259" key="1">
    <source>
        <dbReference type="Pfam" id="PF05899"/>
    </source>
</evidence>
<feature type="domain" description="(S)-ureidoglycine aminohydrolase cupin" evidence="1">
    <location>
        <begin position="41"/>
        <end position="109"/>
    </location>
</feature>